<evidence type="ECO:0000256" key="6">
    <source>
        <dbReference type="ARBA" id="ARBA00023136"/>
    </source>
</evidence>
<dbReference type="InterPro" id="IPR013685">
    <property type="entry name" value="POTRA_FtsQ_type"/>
</dbReference>
<dbReference type="Gene3D" id="3.10.20.310">
    <property type="entry name" value="membrane protein fhac"/>
    <property type="match status" value="1"/>
</dbReference>
<dbReference type="PROSITE" id="PS51779">
    <property type="entry name" value="POTRA"/>
    <property type="match status" value="1"/>
</dbReference>
<keyword evidence="6" id="KW-0472">Membrane</keyword>
<dbReference type="EMBL" id="CAEZSN010000028">
    <property type="protein sequence ID" value="CAB4538440.1"/>
    <property type="molecule type" value="Genomic_DNA"/>
</dbReference>
<evidence type="ECO:0000256" key="2">
    <source>
        <dbReference type="ARBA" id="ARBA00022475"/>
    </source>
</evidence>
<evidence type="ECO:0000313" key="10">
    <source>
        <dbReference type="EMBL" id="CAB4600592.1"/>
    </source>
</evidence>
<keyword evidence="3" id="KW-0132">Cell division</keyword>
<reference evidence="9" key="1">
    <citation type="submission" date="2020-05" db="EMBL/GenBank/DDBJ databases">
        <authorList>
            <person name="Chiriac C."/>
            <person name="Salcher M."/>
            <person name="Ghai R."/>
            <person name="Kavagutti S V."/>
        </authorList>
    </citation>
    <scope>NUCLEOTIDE SEQUENCE</scope>
</reference>
<comment type="subcellular location">
    <subcellularLocation>
        <location evidence="1">Membrane</location>
    </subcellularLocation>
</comment>
<dbReference type="Pfam" id="PF08478">
    <property type="entry name" value="POTRA_1"/>
    <property type="match status" value="1"/>
</dbReference>
<name>A0A6J6BH66_9ZZZZ</name>
<dbReference type="PANTHER" id="PTHR37820:SF1">
    <property type="entry name" value="CELL DIVISION PROTEIN FTSQ"/>
    <property type="match status" value="1"/>
</dbReference>
<evidence type="ECO:0000313" key="9">
    <source>
        <dbReference type="EMBL" id="CAB4538440.1"/>
    </source>
</evidence>
<dbReference type="InterPro" id="IPR034746">
    <property type="entry name" value="POTRA"/>
</dbReference>
<keyword evidence="2" id="KW-1003">Cell membrane</keyword>
<proteinExistence type="predicted"/>
<gene>
    <name evidence="9" type="ORF">UFOPK1433_00368</name>
    <name evidence="10" type="ORF">UFOPK1843_00109</name>
</gene>
<evidence type="ECO:0000259" key="8">
    <source>
        <dbReference type="PROSITE" id="PS51779"/>
    </source>
</evidence>
<dbReference type="GO" id="GO:0051301">
    <property type="term" value="P:cell division"/>
    <property type="evidence" value="ECO:0007669"/>
    <property type="project" value="UniProtKB-KW"/>
</dbReference>
<dbReference type="GO" id="GO:0005886">
    <property type="term" value="C:plasma membrane"/>
    <property type="evidence" value="ECO:0007669"/>
    <property type="project" value="TreeGrafter"/>
</dbReference>
<dbReference type="EMBL" id="CAEZUR010000005">
    <property type="protein sequence ID" value="CAB4600592.1"/>
    <property type="molecule type" value="Genomic_DNA"/>
</dbReference>
<organism evidence="9">
    <name type="scientific">freshwater metagenome</name>
    <dbReference type="NCBI Taxonomy" id="449393"/>
    <lineage>
        <taxon>unclassified sequences</taxon>
        <taxon>metagenomes</taxon>
        <taxon>ecological metagenomes</taxon>
    </lineage>
</organism>
<keyword evidence="5" id="KW-1133">Transmembrane helix</keyword>
<evidence type="ECO:0000256" key="4">
    <source>
        <dbReference type="ARBA" id="ARBA00022692"/>
    </source>
</evidence>
<evidence type="ECO:0000256" key="3">
    <source>
        <dbReference type="ARBA" id="ARBA00022618"/>
    </source>
</evidence>
<dbReference type="InterPro" id="IPR050487">
    <property type="entry name" value="FtsQ_DivIB"/>
</dbReference>
<keyword evidence="4" id="KW-0812">Transmembrane</keyword>
<evidence type="ECO:0000256" key="5">
    <source>
        <dbReference type="ARBA" id="ARBA00022989"/>
    </source>
</evidence>
<evidence type="ECO:0000256" key="1">
    <source>
        <dbReference type="ARBA" id="ARBA00004370"/>
    </source>
</evidence>
<keyword evidence="7" id="KW-0131">Cell cycle</keyword>
<protein>
    <submittedName>
        <fullName evidence="9">Unannotated protein</fullName>
    </submittedName>
</protein>
<evidence type="ECO:0000256" key="7">
    <source>
        <dbReference type="ARBA" id="ARBA00023306"/>
    </source>
</evidence>
<dbReference type="AlphaFoldDB" id="A0A6J6BH66"/>
<accession>A0A6J6BH66</accession>
<dbReference type="PANTHER" id="PTHR37820">
    <property type="entry name" value="CELL DIVISION PROTEIN DIVIB"/>
    <property type="match status" value="1"/>
</dbReference>
<sequence length="215" mass="23040">MAAVSLLTVLVVVVWVTPVLAVTKIEVVGTKLVSEAEILKDLKSLKGRPLPQITTDEVAAKLSDYELIDSVSAVSVPPNTLRIVVIERSAIAIVLINGVEYLYDPAGVQIGRASSSDKLPTISGAGNPSTSKAFARSIDVLLSLPHSLLAKVWSIRAVSKDNVVLNLRTNRQSILWGDSSQPSLKAEVLAALMKHYKRSPSITFDVSSPTQPSVY</sequence>
<feature type="domain" description="POTRA" evidence="8">
    <location>
        <begin position="20"/>
        <end position="88"/>
    </location>
</feature>